<organism>
    <name type="scientific">Serpula lacrymans var. lacrymans (strain S7.9)</name>
    <name type="common">Dry rot fungus</name>
    <dbReference type="NCBI Taxonomy" id="578457"/>
    <lineage>
        <taxon>Eukaryota</taxon>
        <taxon>Fungi</taxon>
        <taxon>Dikarya</taxon>
        <taxon>Basidiomycota</taxon>
        <taxon>Agaricomycotina</taxon>
        <taxon>Agaricomycetes</taxon>
        <taxon>Agaricomycetidae</taxon>
        <taxon>Boletales</taxon>
        <taxon>Coniophorineae</taxon>
        <taxon>Serpulaceae</taxon>
        <taxon>Serpula</taxon>
    </lineage>
</organism>
<sequence length="311" mass="34513">MSPLLLVEQIWDSDVFQSISDVMEFCLPEEYSMLAKIVDMLPGKPGSPVTPFLSLVVNTNVLEGIEGTQAISARRNATAATALSKEDENLLGALLARKKAALASEAEAEKSATRKRVAAMLADEEDSERDDLHGKKICLNGDDNDNNDNEDVADDDDNADDGKNMIDHILVPAEIFSDDQDNSVVPPLQPLSDDNEEKEEEQKEDNNNEVVRGTDSTAAENDSGLVDKMKERYKTIRSSSLNYYNICGKVLHSIKNIHKDKLSDMIHWIINSEAFINNTIDLKHKGGVPKVKVESMVEKITHIYTISLLWL</sequence>
<gene>
    <name evidence="2" type="ORF">SERLADRAFT_406123</name>
</gene>
<feature type="region of interest" description="Disordered" evidence="1">
    <location>
        <begin position="176"/>
        <end position="221"/>
    </location>
</feature>
<dbReference type="KEGG" id="sla:SERLADRAFT_406123"/>
<reference evidence="2" key="1">
    <citation type="submission" date="2011-04" db="EMBL/GenBank/DDBJ databases">
        <title>Evolution of plant cell wall degrading machinery underlies the functional diversity of forest fungi.</title>
        <authorList>
            <consortium name="US DOE Joint Genome Institute (JGI-PGF)"/>
            <person name="Eastwood D.C."/>
            <person name="Floudas D."/>
            <person name="Binder M."/>
            <person name="Majcherczyk A."/>
            <person name="Schneider P."/>
            <person name="Aerts A."/>
            <person name="Asiegbu F.O."/>
            <person name="Baker S.E."/>
            <person name="Barry K."/>
            <person name="Bendiksby M."/>
            <person name="Blumentritt M."/>
            <person name="Coutinho P.M."/>
            <person name="Cullen D."/>
            <person name="Cullen D."/>
            <person name="Gathman A."/>
            <person name="Goodell B."/>
            <person name="Henrissat B."/>
            <person name="Ihrmark K."/>
            <person name="Kauserud H."/>
            <person name="Kohler A."/>
            <person name="LaButti K."/>
            <person name="Lapidus A."/>
            <person name="Lavin J.L."/>
            <person name="Lee Y.-H."/>
            <person name="Lindquist E."/>
            <person name="Lilly W."/>
            <person name="Lucas S."/>
            <person name="Morin E."/>
            <person name="Murat C."/>
            <person name="Oguiza J.A."/>
            <person name="Park J."/>
            <person name="Pisabarro A.G."/>
            <person name="Riley R."/>
            <person name="Rosling A."/>
            <person name="Salamov A."/>
            <person name="Schmidt O."/>
            <person name="Schmutz J."/>
            <person name="Skrede I."/>
            <person name="Stenlid J."/>
            <person name="Wiebenga A."/>
            <person name="Xie X."/>
            <person name="Kues U."/>
            <person name="Hibbett D.S."/>
            <person name="Hoffmeister D."/>
            <person name="Hogberg N."/>
            <person name="Martin F."/>
            <person name="Grigoriev I.V."/>
            <person name="Watkinson S.C."/>
        </authorList>
    </citation>
    <scope>NUCLEOTIDE SEQUENCE</scope>
    <source>
        <strain evidence="2">S7.9</strain>
    </source>
</reference>
<dbReference type="OrthoDB" id="2634476at2759"/>
<feature type="compositionally biased region" description="Acidic residues" evidence="1">
    <location>
        <begin position="142"/>
        <end position="159"/>
    </location>
</feature>
<accession>F8NJS3</accession>
<dbReference type="HOGENOM" id="CLU_052223_0_0_1"/>
<dbReference type="GeneID" id="18812644"/>
<name>F8NJS3_SERL9</name>
<dbReference type="EMBL" id="GL945430">
    <property type="protein sequence ID" value="EGO28659.1"/>
    <property type="molecule type" value="Genomic_DNA"/>
</dbReference>
<proteinExistence type="predicted"/>
<evidence type="ECO:0000313" key="2">
    <source>
        <dbReference type="EMBL" id="EGO28659.1"/>
    </source>
</evidence>
<dbReference type="RefSeq" id="XP_007314858.1">
    <property type="nucleotide sequence ID" value="XM_007314796.1"/>
</dbReference>
<protein>
    <submittedName>
        <fullName evidence="2">Uncharacterized protein</fullName>
    </submittedName>
</protein>
<feature type="region of interest" description="Disordered" evidence="1">
    <location>
        <begin position="120"/>
        <end position="164"/>
    </location>
</feature>
<evidence type="ECO:0000256" key="1">
    <source>
        <dbReference type="SAM" id="MobiDB-lite"/>
    </source>
</evidence>
<dbReference type="Proteomes" id="UP000008064">
    <property type="component" value="Unassembled WGS sequence"/>
</dbReference>
<dbReference type="AlphaFoldDB" id="F8NJS3"/>